<feature type="transmembrane region" description="Helical" evidence="6">
    <location>
        <begin position="402"/>
        <end position="421"/>
    </location>
</feature>
<evidence type="ECO:0000256" key="5">
    <source>
        <dbReference type="SAM" id="MobiDB-lite"/>
    </source>
</evidence>
<dbReference type="PANTHER" id="PTHR23502:SF74">
    <property type="entry name" value="MAJOR FACILITATOR SUPERFAMILY (MFS) PROFILE DOMAIN-CONTAINING PROTEIN"/>
    <property type="match status" value="1"/>
</dbReference>
<feature type="transmembrane region" description="Helical" evidence="6">
    <location>
        <begin position="480"/>
        <end position="501"/>
    </location>
</feature>
<dbReference type="GO" id="GO:0005886">
    <property type="term" value="C:plasma membrane"/>
    <property type="evidence" value="ECO:0007669"/>
    <property type="project" value="TreeGrafter"/>
</dbReference>
<evidence type="ECO:0000256" key="3">
    <source>
        <dbReference type="ARBA" id="ARBA00022989"/>
    </source>
</evidence>
<keyword evidence="3 6" id="KW-1133">Transmembrane helix</keyword>
<feature type="transmembrane region" description="Helical" evidence="6">
    <location>
        <begin position="317"/>
        <end position="342"/>
    </location>
</feature>
<dbReference type="EMBL" id="JAUKTV010000007">
    <property type="protein sequence ID" value="KAK0735385.1"/>
    <property type="molecule type" value="Genomic_DNA"/>
</dbReference>
<evidence type="ECO:0000313" key="8">
    <source>
        <dbReference type="EMBL" id="KAK0735385.1"/>
    </source>
</evidence>
<dbReference type="InterPro" id="IPR036259">
    <property type="entry name" value="MFS_trans_sf"/>
</dbReference>
<feature type="compositionally biased region" description="Low complexity" evidence="5">
    <location>
        <begin position="17"/>
        <end position="26"/>
    </location>
</feature>
<accession>A0AA40BJJ6</accession>
<feature type="transmembrane region" description="Helical" evidence="6">
    <location>
        <begin position="238"/>
        <end position="262"/>
    </location>
</feature>
<evidence type="ECO:0000313" key="9">
    <source>
        <dbReference type="Proteomes" id="UP001172159"/>
    </source>
</evidence>
<organism evidence="8 9">
    <name type="scientific">Apiosordaria backusii</name>
    <dbReference type="NCBI Taxonomy" id="314023"/>
    <lineage>
        <taxon>Eukaryota</taxon>
        <taxon>Fungi</taxon>
        <taxon>Dikarya</taxon>
        <taxon>Ascomycota</taxon>
        <taxon>Pezizomycotina</taxon>
        <taxon>Sordariomycetes</taxon>
        <taxon>Sordariomycetidae</taxon>
        <taxon>Sordariales</taxon>
        <taxon>Lasiosphaeriaceae</taxon>
        <taxon>Apiosordaria</taxon>
    </lineage>
</organism>
<keyword evidence="2 6" id="KW-0812">Transmembrane</keyword>
<protein>
    <submittedName>
        <fullName evidence="8">Major facilitator superfamily domain-containing protein</fullName>
    </submittedName>
</protein>
<keyword evidence="4 6" id="KW-0472">Membrane</keyword>
<feature type="transmembrane region" description="Helical" evidence="6">
    <location>
        <begin position="119"/>
        <end position="137"/>
    </location>
</feature>
<proteinExistence type="predicted"/>
<comment type="caution">
    <text evidence="8">The sequence shown here is derived from an EMBL/GenBank/DDBJ whole genome shotgun (WGS) entry which is preliminary data.</text>
</comment>
<evidence type="ECO:0000256" key="4">
    <source>
        <dbReference type="ARBA" id="ARBA00023136"/>
    </source>
</evidence>
<dbReference type="AlphaFoldDB" id="A0AA40BJJ6"/>
<feature type="domain" description="Major facilitator superfamily (MFS) profile" evidence="7">
    <location>
        <begin position="81"/>
        <end position="536"/>
    </location>
</feature>
<feature type="transmembrane region" description="Helical" evidence="6">
    <location>
        <begin position="208"/>
        <end position="232"/>
    </location>
</feature>
<dbReference type="Proteomes" id="UP001172159">
    <property type="component" value="Unassembled WGS sequence"/>
</dbReference>
<dbReference type="GO" id="GO:0022857">
    <property type="term" value="F:transmembrane transporter activity"/>
    <property type="evidence" value="ECO:0007669"/>
    <property type="project" value="InterPro"/>
</dbReference>
<feature type="region of interest" description="Disordered" evidence="5">
    <location>
        <begin position="1"/>
        <end position="53"/>
    </location>
</feature>
<dbReference type="SUPFAM" id="SSF103473">
    <property type="entry name" value="MFS general substrate transporter"/>
    <property type="match status" value="1"/>
</dbReference>
<dbReference type="Pfam" id="PF07690">
    <property type="entry name" value="MFS_1"/>
    <property type="match status" value="1"/>
</dbReference>
<evidence type="ECO:0000256" key="1">
    <source>
        <dbReference type="ARBA" id="ARBA00004141"/>
    </source>
</evidence>
<evidence type="ECO:0000256" key="6">
    <source>
        <dbReference type="SAM" id="Phobius"/>
    </source>
</evidence>
<dbReference type="PANTHER" id="PTHR23502">
    <property type="entry name" value="MAJOR FACILITATOR SUPERFAMILY"/>
    <property type="match status" value="1"/>
</dbReference>
<evidence type="ECO:0000256" key="2">
    <source>
        <dbReference type="ARBA" id="ARBA00022692"/>
    </source>
</evidence>
<dbReference type="InterPro" id="IPR020846">
    <property type="entry name" value="MFS_dom"/>
</dbReference>
<feature type="compositionally biased region" description="Basic and acidic residues" evidence="5">
    <location>
        <begin position="1"/>
        <end position="11"/>
    </location>
</feature>
<evidence type="ECO:0000259" key="7">
    <source>
        <dbReference type="PROSITE" id="PS50850"/>
    </source>
</evidence>
<dbReference type="InterPro" id="IPR011701">
    <property type="entry name" value="MFS"/>
</dbReference>
<gene>
    <name evidence="8" type="ORF">B0T21DRAFT_412017</name>
</gene>
<reference evidence="8" key="1">
    <citation type="submission" date="2023-06" db="EMBL/GenBank/DDBJ databases">
        <title>Genome-scale phylogeny and comparative genomics of the fungal order Sordariales.</title>
        <authorList>
            <consortium name="Lawrence Berkeley National Laboratory"/>
            <person name="Hensen N."/>
            <person name="Bonometti L."/>
            <person name="Westerberg I."/>
            <person name="Brannstrom I.O."/>
            <person name="Guillou S."/>
            <person name="Cros-Aarteil S."/>
            <person name="Calhoun S."/>
            <person name="Haridas S."/>
            <person name="Kuo A."/>
            <person name="Mondo S."/>
            <person name="Pangilinan J."/>
            <person name="Riley R."/>
            <person name="Labutti K."/>
            <person name="Andreopoulos B."/>
            <person name="Lipzen A."/>
            <person name="Chen C."/>
            <person name="Yanf M."/>
            <person name="Daum C."/>
            <person name="Ng V."/>
            <person name="Clum A."/>
            <person name="Steindorff A."/>
            <person name="Ohm R."/>
            <person name="Martin F."/>
            <person name="Silar P."/>
            <person name="Natvig D."/>
            <person name="Lalanne C."/>
            <person name="Gautier V."/>
            <person name="Ament-Velasquez S.L."/>
            <person name="Kruys A."/>
            <person name="Hutchinson M.I."/>
            <person name="Powell A.J."/>
            <person name="Barry K."/>
            <person name="Miller A.N."/>
            <person name="Grigoriev I.V."/>
            <person name="Debuchy R."/>
            <person name="Gladieux P."/>
            <person name="Thoren M.H."/>
            <person name="Johannesson H."/>
        </authorList>
    </citation>
    <scope>NUCLEOTIDE SEQUENCE</scope>
    <source>
        <strain evidence="8">CBS 540.89</strain>
    </source>
</reference>
<comment type="subcellular location">
    <subcellularLocation>
        <location evidence="1">Membrane</location>
        <topology evidence="1">Multi-pass membrane protein</topology>
    </subcellularLocation>
</comment>
<feature type="transmembrane region" description="Helical" evidence="6">
    <location>
        <begin position="80"/>
        <end position="99"/>
    </location>
</feature>
<feature type="transmembrane region" description="Helical" evidence="6">
    <location>
        <begin position="174"/>
        <end position="196"/>
    </location>
</feature>
<feature type="transmembrane region" description="Helical" evidence="6">
    <location>
        <begin position="362"/>
        <end position="381"/>
    </location>
</feature>
<dbReference type="PROSITE" id="PS50850">
    <property type="entry name" value="MFS"/>
    <property type="match status" value="1"/>
</dbReference>
<sequence>MEKGQVEEKVTPLRVTSSSSSSSRSGSRSHDTLSLASSHGHDQENGSPPENNQQQDYIVVSFTPDDPENPYNWSMKKKSLLLLCATLTCLNSTMGSTIASANLFPLLSAEFNVPAGPQSVLPASLYLIGFCFGPIIFAPLSESYGRKPILVTGFLLFVASTAGASVAPSWWSFLLMRFLCGTFGSPPLSVFGGVIADCFGEEVQRGRMLMVWSAATFIGPLGAPVLGGFVGGVLGWRWVFWIALIFAGVTALSVVIIPETLASKILKRKAERLNKLHQGEEGGRRYVAPGELCQKSVLSTLVRVIQKKTTLLRPLELLCGEMVVILTSLYIAFIYSVFYMMVQMYYAIFVGVYGFSPGVSGLMFTIIGVGTIIGCFICWWCDPITVRLSAKHPTKRAEYLRLPLACIGGPFFVASILWIGLSARPDVHWAVPLVATYVADAYGIYSASALAALGTTRSIAGALLPLAIEDMLEALGIAKSCALLAGISAILAAVPFCFVAYGDKIRARSKFSTALKNKTRQQEGTLARTTSHLSAV</sequence>
<keyword evidence="9" id="KW-1185">Reference proteome</keyword>
<dbReference type="Gene3D" id="1.20.1250.20">
    <property type="entry name" value="MFS general substrate transporter like domains"/>
    <property type="match status" value="1"/>
</dbReference>
<name>A0AA40BJJ6_9PEZI</name>
<feature type="transmembrane region" description="Helical" evidence="6">
    <location>
        <begin position="149"/>
        <end position="168"/>
    </location>
</feature>